<feature type="coiled-coil region" evidence="1">
    <location>
        <begin position="164"/>
        <end position="220"/>
    </location>
</feature>
<feature type="domain" description="BppU N-terminal" evidence="2">
    <location>
        <begin position="21"/>
        <end position="161"/>
    </location>
</feature>
<reference evidence="3" key="1">
    <citation type="submission" date="2017-06" db="EMBL/GenBank/DDBJ databases">
        <title>Novel phages from South African skin metaviromes.</title>
        <authorList>
            <person name="van Zyl L.J."/>
            <person name="Abrahams Y."/>
            <person name="Stander E.A."/>
            <person name="Kirby B.M."/>
            <person name="Clavaud C."/>
            <person name="Farcet C."/>
            <person name="Breton L."/>
            <person name="Trindade M.I."/>
        </authorList>
    </citation>
    <scope>NUCLEOTIDE SEQUENCE</scope>
</reference>
<gene>
    <name evidence="3" type="ORF">9S3_7</name>
</gene>
<dbReference type="EMBL" id="MF417888">
    <property type="protein sequence ID" value="ASN69259.1"/>
    <property type="molecule type" value="Genomic_DNA"/>
</dbReference>
<sequence>MDIDIKKNGKVRVLDTPYFKPITQTNISFSNMDIGTAKITFELLKNSLPLQVSEKNVDVYSYLESKNGSSIEVPLHFEDPLNGIVSMTIDKDFLEASTNSTVEGQLYITMNKKNKTYNDYSNTVALQKFSFAVEDALINKISGSDKIFYIRSFDILKSEIKNKIYEMEQDIGKIEEVKKELENLFYKIKEEITQIRKDTINQLQSEYTEYSDLLNDIHNKALTDIDNRTKVSLNQIDNKKEEVLQLLEEGEIVTKTMFEEYKSDIKDQLDEALLKNQNEIKSYKNDLQNTIDNLNWQKHKLTTDEGNIISVTDTVDMNTLSGLDKTGFYYCSNITNSPDGESTTGYINVYNQSSTLGFAYFINQDGQTIYTNTKNNGSWGDWQPISKDQIKDLDWQKYKLTEDNGNRVSLGTLDKPVEKLSAGYYECTIPSNSEVVNAPSNSSGSSYLAEIDVTVGNSGRKQILLIQSYTKNIWFKTIHTNGADRGWVLVNRDYEKDLDWQKYKMVDDNGKNYMVDCKNNGTKLHNLAPKHYYLTNVPDLPSGVGKDGMALVISDNTDKNGRIIYSPQSSSDVYMKNKVMGNWSPFVKVTTNYSSTGWQDLPLTNGIQEYSSSYTPQFKLVEMNDMIMFSLRGAIKNVTSSRQMFAQIPPYILRKLVPPHPYVQSGSVKNGEATFVRLSIERNGEIGIIAFSKPNEMNASDFYPIDTTIVI</sequence>
<dbReference type="Gene3D" id="2.60.40.3350">
    <property type="match status" value="1"/>
</dbReference>
<accession>A0A2H4J3Z3</accession>
<evidence type="ECO:0000313" key="3">
    <source>
        <dbReference type="EMBL" id="ASN69259.1"/>
    </source>
</evidence>
<organism evidence="3">
    <name type="scientific">uncultured Caudovirales phage</name>
    <dbReference type="NCBI Taxonomy" id="2100421"/>
    <lineage>
        <taxon>Viruses</taxon>
        <taxon>Duplodnaviria</taxon>
        <taxon>Heunggongvirae</taxon>
        <taxon>Uroviricota</taxon>
        <taxon>Caudoviricetes</taxon>
        <taxon>Peduoviridae</taxon>
        <taxon>Maltschvirus</taxon>
        <taxon>Maltschvirus maltsch</taxon>
    </lineage>
</organism>
<keyword evidence="1" id="KW-0175">Coiled coil</keyword>
<proteinExistence type="predicted"/>
<name>A0A2H4J3Z3_9CAUD</name>
<dbReference type="CDD" id="cd19958">
    <property type="entry name" value="pyocin_knob"/>
    <property type="match status" value="1"/>
</dbReference>
<dbReference type="Pfam" id="PF10651">
    <property type="entry name" value="BppU_N"/>
    <property type="match status" value="1"/>
</dbReference>
<evidence type="ECO:0000259" key="2">
    <source>
        <dbReference type="Pfam" id="PF10651"/>
    </source>
</evidence>
<protein>
    <submittedName>
        <fullName evidence="3">Putative minor tail protein</fullName>
    </submittedName>
</protein>
<feature type="coiled-coil region" evidence="1">
    <location>
        <begin position="266"/>
        <end position="304"/>
    </location>
</feature>
<dbReference type="InterPro" id="IPR018913">
    <property type="entry name" value="BppU_N"/>
</dbReference>
<evidence type="ECO:0000256" key="1">
    <source>
        <dbReference type="SAM" id="Coils"/>
    </source>
</evidence>